<dbReference type="EMBL" id="DXHX01000143">
    <property type="protein sequence ID" value="HIV75442.1"/>
    <property type="molecule type" value="Genomic_DNA"/>
</dbReference>
<proteinExistence type="predicted"/>
<dbReference type="AlphaFoldDB" id="A0A9D1PNS5"/>
<sequence>MSEELKESQAKQLQQLFQEVNSEHEKETKPIEKQDLVEIDVLSLPPRSEVHLSTKRKLKISLKRPLGRFLFVLFILILILGGMYIYFGEEIIYFFTH</sequence>
<dbReference type="Proteomes" id="UP000823937">
    <property type="component" value="Unassembled WGS sequence"/>
</dbReference>
<keyword evidence="1" id="KW-1133">Transmembrane helix</keyword>
<protein>
    <submittedName>
        <fullName evidence="2">Uncharacterized protein</fullName>
    </submittedName>
</protein>
<comment type="caution">
    <text evidence="2">The sequence shown here is derived from an EMBL/GenBank/DDBJ whole genome shotgun (WGS) entry which is preliminary data.</text>
</comment>
<evidence type="ECO:0000256" key="1">
    <source>
        <dbReference type="SAM" id="Phobius"/>
    </source>
</evidence>
<evidence type="ECO:0000313" key="3">
    <source>
        <dbReference type="Proteomes" id="UP000823937"/>
    </source>
</evidence>
<evidence type="ECO:0000313" key="2">
    <source>
        <dbReference type="EMBL" id="HIV75442.1"/>
    </source>
</evidence>
<keyword evidence="1" id="KW-0472">Membrane</keyword>
<feature type="transmembrane region" description="Helical" evidence="1">
    <location>
        <begin position="66"/>
        <end position="87"/>
    </location>
</feature>
<name>A0A9D1PNS5_9BACI</name>
<keyword evidence="1" id="KW-0812">Transmembrane</keyword>
<organism evidence="2 3">
    <name type="scientific">Candidatus Pseudogracilibacillus intestinigallinarum</name>
    <dbReference type="NCBI Taxonomy" id="2838742"/>
    <lineage>
        <taxon>Bacteria</taxon>
        <taxon>Bacillati</taxon>
        <taxon>Bacillota</taxon>
        <taxon>Bacilli</taxon>
        <taxon>Bacillales</taxon>
        <taxon>Bacillaceae</taxon>
        <taxon>Pseudogracilibacillus</taxon>
    </lineage>
</organism>
<reference evidence="2" key="2">
    <citation type="submission" date="2021-04" db="EMBL/GenBank/DDBJ databases">
        <authorList>
            <person name="Gilroy R."/>
        </authorList>
    </citation>
    <scope>NUCLEOTIDE SEQUENCE</scope>
    <source>
        <strain evidence="2">CHK169-2315</strain>
    </source>
</reference>
<gene>
    <name evidence="2" type="ORF">H9895_10210</name>
</gene>
<reference evidence="2" key="1">
    <citation type="journal article" date="2021" name="PeerJ">
        <title>Extensive microbial diversity within the chicken gut microbiome revealed by metagenomics and culture.</title>
        <authorList>
            <person name="Gilroy R."/>
            <person name="Ravi A."/>
            <person name="Getino M."/>
            <person name="Pursley I."/>
            <person name="Horton D.L."/>
            <person name="Alikhan N.F."/>
            <person name="Baker D."/>
            <person name="Gharbi K."/>
            <person name="Hall N."/>
            <person name="Watson M."/>
            <person name="Adriaenssens E.M."/>
            <person name="Foster-Nyarko E."/>
            <person name="Jarju S."/>
            <person name="Secka A."/>
            <person name="Antonio M."/>
            <person name="Oren A."/>
            <person name="Chaudhuri R.R."/>
            <person name="La Ragione R."/>
            <person name="Hildebrand F."/>
            <person name="Pallen M.J."/>
        </authorList>
    </citation>
    <scope>NUCLEOTIDE SEQUENCE</scope>
    <source>
        <strain evidence="2">CHK169-2315</strain>
    </source>
</reference>
<accession>A0A9D1PNS5</accession>